<dbReference type="OrthoDB" id="38641at2"/>
<dbReference type="AlphaFoldDB" id="A0A4Q2UFH8"/>
<proteinExistence type="predicted"/>
<feature type="domain" description="Phage tail tape measure protein" evidence="2">
    <location>
        <begin position="159"/>
        <end position="317"/>
    </location>
</feature>
<reference evidence="3 4" key="2">
    <citation type="submission" date="2019-02" db="EMBL/GenBank/DDBJ databases">
        <title>'Lichenibacterium ramalinii' gen. nov. sp. nov., 'Lichenibacterium minor' gen. nov. sp. nov.</title>
        <authorList>
            <person name="Pankratov T."/>
        </authorList>
    </citation>
    <scope>NUCLEOTIDE SEQUENCE [LARGE SCALE GENOMIC DNA]</scope>
    <source>
        <strain evidence="3 4">RmlP026</strain>
    </source>
</reference>
<keyword evidence="4" id="KW-1185">Reference proteome</keyword>
<comment type="caution">
    <text evidence="3">The sequence shown here is derived from an EMBL/GenBank/DDBJ whole genome shotgun (WGS) entry which is preliminary data.</text>
</comment>
<dbReference type="EMBL" id="QYBB01000001">
    <property type="protein sequence ID" value="RYC34061.1"/>
    <property type="molecule type" value="Genomic_DNA"/>
</dbReference>
<gene>
    <name evidence="3" type="ORF">D3273_02080</name>
</gene>
<name>A0A4Q2UFH8_9HYPH</name>
<accession>A0A4Q2UFH8</accession>
<evidence type="ECO:0000313" key="4">
    <source>
        <dbReference type="Proteomes" id="UP000290759"/>
    </source>
</evidence>
<dbReference type="Proteomes" id="UP000290759">
    <property type="component" value="Unassembled WGS sequence"/>
</dbReference>
<feature type="region of interest" description="Disordered" evidence="1">
    <location>
        <begin position="1112"/>
        <end position="1132"/>
    </location>
</feature>
<dbReference type="RefSeq" id="WP_129222979.1">
    <property type="nucleotide sequence ID" value="NZ_QYBB01000001.1"/>
</dbReference>
<evidence type="ECO:0000259" key="2">
    <source>
        <dbReference type="Pfam" id="PF10145"/>
    </source>
</evidence>
<dbReference type="Pfam" id="PF10145">
    <property type="entry name" value="PhageMin_Tail"/>
    <property type="match status" value="1"/>
</dbReference>
<evidence type="ECO:0000313" key="3">
    <source>
        <dbReference type="EMBL" id="RYC34061.1"/>
    </source>
</evidence>
<sequence>MNTFEVAAVIHLIDHLSEPLSHMSHKVAGHESAMAKMGAKMAEHGQRMTLGITMPVVAGLKEMADKALEFSRIENTMRGVLEQRARSVDNLTMSTKAYAAAQMEAANAAAAVAYDGVGGLPKGLVNVKEYKDSVLAAVKAGYQDTATNDPARSMIPAEALANQAAILAIANRTDAHTATDDLIALANALPIETRDKEGHALGMDALNHKFGHLADVLSTMYTSSNFEGHHEVMQSLKMAAPLARFSNLDLGQIAMMSATQKEAGFRGDESSVAQRSMIGSFIAPKNSAYGGFASLGLNLRDYQNMTGGMNPEAFLKQAGMKGYKGMDAAVMKAWAAFQSDDINKGHNLDVLGGEWREAIMATGKAKNPIKPEIAQKVVDKFMDSFIGSTDVPRMIEDIRKTGRMTPEIWSMIGEKRQSPRVMPILRPPETKEARDEFVNEGQRQYGSNWEMMMGLKGPLAPAPTPQQYVEEQAGIASRQAAEHARSLEGAYLQAHNAFEMVVSKMAEQHVFDAVAGGIVKVLDAVASLDPKVVEFGTEATMAAAALGPLLTIMGTLVGLGGAAGRAVPVIGRLVGIGGAAATAEHALGGATAALRATGTAARDAASGMGAAAGRGLGAGAEAAVARAEQAAARVAAAEGAIQASASAAADAVEAGQRSALATLQHGMAERASAEANAIAEGAQRFAERSASFVRAMDSAAVDAMAKLAEVGADAAKAAAKFDTISGAADRAAATAAEKYARLASLVSEHAEQAIARSSSAMAEAIGQAEKRALASGDLLGKLVPPTAEIERALGVAQRAADAAAQAATSAEAAAQKVLATQAAKGSAEDAAAKAASRLADAMNAAARAAETAGGKGEAAKAAETAAQRAGTVAAEAGSKAAAMAAETAGKSGTLAGRTAEELAVNGARFQAEKAAAEAAQAIGRAKLLGMAARGLGIVSGVGDVAFAAQSVIDIGTARRDRENDVEGQIRRRFDADAALKRRMDFSTFHDREYGKIGFNPFRSGMPESVWEQGRRAADEFHRDPEGTRGRNAVANERLTTAGQVPAGPAQPLQVTVAPSQVSVNGSAEVHNTTSIIIEPSTYFLGLVRTVEHLAQLSLSGKMGETMMGGKLAGNNGVQPSMPSPALLGTGHM</sequence>
<dbReference type="InterPro" id="IPR010090">
    <property type="entry name" value="Phage_tape_meas"/>
</dbReference>
<reference evidence="3 4" key="1">
    <citation type="submission" date="2018-12" db="EMBL/GenBank/DDBJ databases">
        <authorList>
            <person name="Grouzdev D.S."/>
            <person name="Krutkina M.S."/>
        </authorList>
    </citation>
    <scope>NUCLEOTIDE SEQUENCE [LARGE SCALE GENOMIC DNA]</scope>
    <source>
        <strain evidence="3 4">RmlP026</strain>
    </source>
</reference>
<protein>
    <submittedName>
        <fullName evidence="3">Phage tail tape measure protein</fullName>
    </submittedName>
</protein>
<evidence type="ECO:0000256" key="1">
    <source>
        <dbReference type="SAM" id="MobiDB-lite"/>
    </source>
</evidence>
<organism evidence="3 4">
    <name type="scientific">Lichenibacterium minor</name>
    <dbReference type="NCBI Taxonomy" id="2316528"/>
    <lineage>
        <taxon>Bacteria</taxon>
        <taxon>Pseudomonadati</taxon>
        <taxon>Pseudomonadota</taxon>
        <taxon>Alphaproteobacteria</taxon>
        <taxon>Hyphomicrobiales</taxon>
        <taxon>Lichenihabitantaceae</taxon>
        <taxon>Lichenibacterium</taxon>
    </lineage>
</organism>